<protein>
    <submittedName>
        <fullName evidence="2">Uncharacterized protein</fullName>
    </submittedName>
</protein>
<feature type="region of interest" description="Disordered" evidence="1">
    <location>
        <begin position="1"/>
        <end position="25"/>
    </location>
</feature>
<organism evidence="2 3">
    <name type="scientific">Cucumis melo var. makuwa</name>
    <name type="common">Oriental melon</name>
    <dbReference type="NCBI Taxonomy" id="1194695"/>
    <lineage>
        <taxon>Eukaryota</taxon>
        <taxon>Viridiplantae</taxon>
        <taxon>Streptophyta</taxon>
        <taxon>Embryophyta</taxon>
        <taxon>Tracheophyta</taxon>
        <taxon>Spermatophyta</taxon>
        <taxon>Magnoliopsida</taxon>
        <taxon>eudicotyledons</taxon>
        <taxon>Gunneridae</taxon>
        <taxon>Pentapetalae</taxon>
        <taxon>rosids</taxon>
        <taxon>fabids</taxon>
        <taxon>Cucurbitales</taxon>
        <taxon>Cucurbitaceae</taxon>
        <taxon>Benincaseae</taxon>
        <taxon>Cucumis</taxon>
    </lineage>
</organism>
<dbReference type="Proteomes" id="UP000321947">
    <property type="component" value="Unassembled WGS sequence"/>
</dbReference>
<gene>
    <name evidence="2" type="ORF">E5676_scaffold1159G00240</name>
</gene>
<reference evidence="2 3" key="1">
    <citation type="submission" date="2019-08" db="EMBL/GenBank/DDBJ databases">
        <title>Draft genome sequences of two oriental melons (Cucumis melo L. var makuwa).</title>
        <authorList>
            <person name="Kwon S.-Y."/>
        </authorList>
    </citation>
    <scope>NUCLEOTIDE SEQUENCE [LARGE SCALE GENOMIC DNA]</scope>
    <source>
        <strain evidence="3">cv. Chang Bougi</strain>
        <tissue evidence="2">Leaf</tissue>
    </source>
</reference>
<evidence type="ECO:0000313" key="2">
    <source>
        <dbReference type="EMBL" id="TYJ96364.1"/>
    </source>
</evidence>
<evidence type="ECO:0000256" key="1">
    <source>
        <dbReference type="SAM" id="MobiDB-lite"/>
    </source>
</evidence>
<sequence>MRQEKFFLQTREEKNAADGEEDVSTRRRPLRAPFLFRSARSRFCVSSSSFSVEPRLTSKPRLQSASSVDRCRQALATAEFLYRSSIRRRICLSYTFNLRLCLVRHQPHITDVKTSSGSPSPTVLLLGSTRTANHQSSLPRSCSVGRRASCIVEGVGEVVLEFRNFTTSVVEANSPLLGWIRLDADLNEILATSQVRDFLLLDLGPRLET</sequence>
<dbReference type="EMBL" id="SSTD01019668">
    <property type="protein sequence ID" value="TYJ96364.1"/>
    <property type="molecule type" value="Genomic_DNA"/>
</dbReference>
<accession>A0A5D3BBN6</accession>
<name>A0A5D3BBN6_CUCMM</name>
<dbReference type="AlphaFoldDB" id="A0A5D3BBN6"/>
<evidence type="ECO:0000313" key="3">
    <source>
        <dbReference type="Proteomes" id="UP000321947"/>
    </source>
</evidence>
<feature type="compositionally biased region" description="Basic and acidic residues" evidence="1">
    <location>
        <begin position="1"/>
        <end position="17"/>
    </location>
</feature>
<comment type="caution">
    <text evidence="2">The sequence shown here is derived from an EMBL/GenBank/DDBJ whole genome shotgun (WGS) entry which is preliminary data.</text>
</comment>
<proteinExistence type="predicted"/>